<dbReference type="AlphaFoldDB" id="A0A5U5NJ28"/>
<gene>
    <name evidence="2" type="ORF">AB242_06760</name>
    <name evidence="3" type="ORF">AIY28_20210</name>
    <name evidence="4" type="ORF">F1A80_20680</name>
</gene>
<sequence>MAAAAPSPQATTSRPTKKFNGCFSGQMLCLAGFIVLILKEFTVNKWRNPTGWLCAVAMPFALLLLSGCSRYLTPNRSGLA</sequence>
<keyword evidence="1" id="KW-0472">Membrane</keyword>
<dbReference type="EMBL" id="AAGPJC010000102">
    <property type="protein sequence ID" value="EBQ5498106.1"/>
    <property type="molecule type" value="Genomic_DNA"/>
</dbReference>
<reference evidence="4" key="2">
    <citation type="submission" date="2019-09" db="EMBL/GenBank/DDBJ databases">
        <authorList>
            <consortium name="PulseNet: The National Subtyping Network for Foodborne Disease Surveillance"/>
            <person name="Tarr C.L."/>
            <person name="Trees E."/>
            <person name="Katz L.S."/>
            <person name="Carleton-Romer H.A."/>
            <person name="Stroika S."/>
            <person name="Kucerova Z."/>
            <person name="Roache K.F."/>
            <person name="Sabol A.L."/>
            <person name="Besser J."/>
            <person name="Gerner-Smidt P."/>
        </authorList>
    </citation>
    <scope>NUCLEOTIDE SEQUENCE</scope>
    <source>
        <strain evidence="4">PNUSAS095855</strain>
    </source>
</reference>
<name>A0A5U5NJ28_SALER</name>
<feature type="transmembrane region" description="Helical" evidence="1">
    <location>
        <begin position="21"/>
        <end position="38"/>
    </location>
</feature>
<feature type="transmembrane region" description="Helical" evidence="1">
    <location>
        <begin position="50"/>
        <end position="72"/>
    </location>
</feature>
<evidence type="ECO:0000256" key="1">
    <source>
        <dbReference type="SAM" id="Phobius"/>
    </source>
</evidence>
<keyword evidence="1" id="KW-0812">Transmembrane</keyword>
<proteinExistence type="predicted"/>
<dbReference type="EMBL" id="AAKFZH010000026">
    <property type="protein sequence ID" value="ECR3854472.1"/>
    <property type="molecule type" value="Genomic_DNA"/>
</dbReference>
<evidence type="ECO:0000313" key="4">
    <source>
        <dbReference type="EMBL" id="ECR3854472.1"/>
    </source>
</evidence>
<organism evidence="3">
    <name type="scientific">Salmonella enterica</name>
    <name type="common">Salmonella choleraesuis</name>
    <dbReference type="NCBI Taxonomy" id="28901"/>
    <lineage>
        <taxon>Bacteria</taxon>
        <taxon>Pseudomonadati</taxon>
        <taxon>Pseudomonadota</taxon>
        <taxon>Gammaproteobacteria</taxon>
        <taxon>Enterobacterales</taxon>
        <taxon>Enterobacteriaceae</taxon>
        <taxon>Salmonella</taxon>
    </lineage>
</organism>
<protein>
    <submittedName>
        <fullName evidence="3">Uncharacterized protein</fullName>
    </submittedName>
</protein>
<evidence type="ECO:0000313" key="2">
    <source>
        <dbReference type="EMBL" id="EBP7060250.1"/>
    </source>
</evidence>
<dbReference type="EMBL" id="AAGMKT010000004">
    <property type="protein sequence ID" value="EBP7060250.1"/>
    <property type="molecule type" value="Genomic_DNA"/>
</dbReference>
<reference evidence="3" key="1">
    <citation type="submission" date="2018-07" db="EMBL/GenBank/DDBJ databases">
        <authorList>
            <consortium name="GenomeTrakr network: Whole genome sequencing for foodborne pathogen traceback"/>
        </authorList>
    </citation>
    <scope>NUCLEOTIDE SEQUENCE</scope>
    <source>
        <strain evidence="3">CFSAN036006</strain>
        <strain evidence="2">FLFUL-1620</strain>
    </source>
</reference>
<accession>A0A5U5NJ28</accession>
<comment type="caution">
    <text evidence="3">The sequence shown here is derived from an EMBL/GenBank/DDBJ whole genome shotgun (WGS) entry which is preliminary data.</text>
</comment>
<keyword evidence="1" id="KW-1133">Transmembrane helix</keyword>
<evidence type="ECO:0000313" key="3">
    <source>
        <dbReference type="EMBL" id="EBQ5498106.1"/>
    </source>
</evidence>